<dbReference type="RefSeq" id="WP_008916990.1">
    <property type="nucleotide sequence ID" value="NZ_CM001854.1"/>
</dbReference>
<dbReference type="AlphaFoldDB" id="K8VZ46"/>
<evidence type="ECO:0000313" key="5">
    <source>
        <dbReference type="Proteomes" id="UP000010290"/>
    </source>
</evidence>
<keyword evidence="2" id="KW-0472">Membrane</keyword>
<feature type="compositionally biased region" description="Gly residues" evidence="1">
    <location>
        <begin position="229"/>
        <end position="255"/>
    </location>
</feature>
<accession>K8VZ46</accession>
<feature type="chain" id="PRO_5003922935" description="Attachment protein G3P N-terminal domain-containing protein" evidence="3">
    <location>
        <begin position="20"/>
        <end position="476"/>
    </location>
</feature>
<organism evidence="4 5">
    <name type="scientific">Providencia sneebia DSM 19967</name>
    <dbReference type="NCBI Taxonomy" id="1141660"/>
    <lineage>
        <taxon>Bacteria</taxon>
        <taxon>Pseudomonadati</taxon>
        <taxon>Pseudomonadota</taxon>
        <taxon>Gammaproteobacteria</taxon>
        <taxon>Enterobacterales</taxon>
        <taxon>Morganellaceae</taxon>
        <taxon>Providencia</taxon>
    </lineage>
</organism>
<dbReference type="InterPro" id="IPR036200">
    <property type="entry name" value="Attachment_G3P_N_sf"/>
</dbReference>
<dbReference type="HOGENOM" id="CLU_573483_0_0_6"/>
<comment type="caution">
    <text evidence="4">The sequence shown here is derived from an EMBL/GenBank/DDBJ whole genome shotgun (WGS) entry which is preliminary data.</text>
</comment>
<keyword evidence="4" id="KW-0614">Plasmid</keyword>
<keyword evidence="5" id="KW-1185">Reference proteome</keyword>
<geneLocation type="plasmid" evidence="4 5">
    <name>pPSN2</name>
</geneLocation>
<keyword evidence="2" id="KW-1133">Transmembrane helix</keyword>
<keyword evidence="3" id="KW-0732">Signal</keyword>
<proteinExistence type="predicted"/>
<dbReference type="SUPFAM" id="SSF50176">
    <property type="entry name" value="N-terminal domains of the minor coat protein g3p"/>
    <property type="match status" value="1"/>
</dbReference>
<name>K8VZ46_9GAMM</name>
<evidence type="ECO:0000256" key="2">
    <source>
        <dbReference type="SAM" id="Phobius"/>
    </source>
</evidence>
<feature type="region of interest" description="Disordered" evidence="1">
    <location>
        <begin position="208"/>
        <end position="259"/>
    </location>
</feature>
<dbReference type="EMBL" id="AKKN01000016">
    <property type="protein sequence ID" value="EKT52841.1"/>
    <property type="molecule type" value="Genomic_DNA"/>
</dbReference>
<sequence>MRFLLWFLLFPLSSFSAIKDYPVTQGKFDYNYSEYSPDTGYWSVPFFTSTDISNSQALNCYKGTYQFPAATFSGVSYIGLPERKGGRYISLKYTNVTCIVDWVEDKDTYSSSDKINSVVVQYNYTAFYCPNEKVYSENSLNKTYGCPTIEGGSLENYCKSQPVLKNYSFSPARKDSSGNYVANYEGCKYESTSIGVIVGDRIAADWRPVGVADPNYGDSTGTPNDNNGGNEGGNEGGGNEGGNGNNGGNEGGSGNGEYSQVLDKINKNTNNISDSTNRIDKTLSNVDDYLKVESKPDADWREIFDYHFRLSSTELTLNENQARDSHDYTLYADIINSVSTHRDPYGISDIPNWKNQVLALDSHLPEGNKLIDITQSIDRYSNGGATIDYGTDFKSYSNVTSLFGMDSLSNSLSQLIPHYKECSPIYIFQGLPYEVVIDCGVINKIKSLLYYIFMFFTLWFVFITLINALKPQPKES</sequence>
<evidence type="ECO:0000256" key="1">
    <source>
        <dbReference type="SAM" id="MobiDB-lite"/>
    </source>
</evidence>
<dbReference type="Proteomes" id="UP000010290">
    <property type="component" value="Plasmid pPSN2"/>
</dbReference>
<keyword evidence="2" id="KW-0812">Transmembrane</keyword>
<evidence type="ECO:0008006" key="6">
    <source>
        <dbReference type="Google" id="ProtNLM"/>
    </source>
</evidence>
<reference evidence="4 5" key="1">
    <citation type="journal article" date="2012" name="BMC Genomics">
        <title>Comparative genomics of bacteria in the genus Providencia isolated from wild Drosophila melanogaster.</title>
        <authorList>
            <person name="Galac M.R."/>
            <person name="Lazzaro B.P."/>
        </authorList>
    </citation>
    <scope>NUCLEOTIDE SEQUENCE [LARGE SCALE GENOMIC DNA]</scope>
    <source>
        <strain evidence="4 5">DSM 19967</strain>
        <plasmid evidence="4">pPSN2</plasmid>
    </source>
</reference>
<feature type="transmembrane region" description="Helical" evidence="2">
    <location>
        <begin position="448"/>
        <end position="469"/>
    </location>
</feature>
<feature type="signal peptide" evidence="3">
    <location>
        <begin position="1"/>
        <end position="19"/>
    </location>
</feature>
<gene>
    <name evidence="4" type="ORF">OO7_16325</name>
</gene>
<dbReference type="Gene3D" id="2.30.27.10">
    <property type="entry name" value="Phage FD Coat Protein,Membrane penetration domain"/>
    <property type="match status" value="1"/>
</dbReference>
<evidence type="ECO:0000256" key="3">
    <source>
        <dbReference type="SAM" id="SignalP"/>
    </source>
</evidence>
<evidence type="ECO:0000313" key="4">
    <source>
        <dbReference type="EMBL" id="EKT52841.1"/>
    </source>
</evidence>
<protein>
    <recommendedName>
        <fullName evidence="6">Attachment protein G3P N-terminal domain-containing protein</fullName>
    </recommendedName>
</protein>
<dbReference type="PATRIC" id="fig|1141660.3.peg.3264"/>